<protein>
    <submittedName>
        <fullName evidence="1">Uncharacterized protein</fullName>
    </submittedName>
</protein>
<sequence length="178" mass="18831">MVGRLTTAVQKKRRQRTEVMTIETTMEVETELASERVAALPVLVAILPLVGTIPETLMMQTATWMVARMVGDMTKINPSTTLASEVEAGEGEVVVGALATPVVEAPPSAGGELIEEEVKPEAAVAEVAEVAAATMKATAMITTIALNIVALPKSFMTARVHRRVIPKLVATTTEARPG</sequence>
<evidence type="ECO:0000313" key="2">
    <source>
        <dbReference type="Proteomes" id="UP001140096"/>
    </source>
</evidence>
<dbReference type="Proteomes" id="UP001140096">
    <property type="component" value="Unassembled WGS sequence"/>
</dbReference>
<proteinExistence type="predicted"/>
<evidence type="ECO:0000313" key="1">
    <source>
        <dbReference type="EMBL" id="KAJ2795988.1"/>
    </source>
</evidence>
<keyword evidence="2" id="KW-1185">Reference proteome</keyword>
<organism evidence="1 2">
    <name type="scientific">Coemansia furcata</name>
    <dbReference type="NCBI Taxonomy" id="417177"/>
    <lineage>
        <taxon>Eukaryota</taxon>
        <taxon>Fungi</taxon>
        <taxon>Fungi incertae sedis</taxon>
        <taxon>Zoopagomycota</taxon>
        <taxon>Kickxellomycotina</taxon>
        <taxon>Kickxellomycetes</taxon>
        <taxon>Kickxellales</taxon>
        <taxon>Kickxellaceae</taxon>
        <taxon>Coemansia</taxon>
    </lineage>
</organism>
<gene>
    <name evidence="1" type="ORF">H4S07_006339</name>
</gene>
<comment type="caution">
    <text evidence="1">The sequence shown here is derived from an EMBL/GenBank/DDBJ whole genome shotgun (WGS) entry which is preliminary data.</text>
</comment>
<dbReference type="EMBL" id="JANBUP010003695">
    <property type="protein sequence ID" value="KAJ2795988.1"/>
    <property type="molecule type" value="Genomic_DNA"/>
</dbReference>
<accession>A0ACC1KV31</accession>
<reference evidence="1" key="1">
    <citation type="submission" date="2022-07" db="EMBL/GenBank/DDBJ databases">
        <title>Phylogenomic reconstructions and comparative analyses of Kickxellomycotina fungi.</title>
        <authorList>
            <person name="Reynolds N.K."/>
            <person name="Stajich J.E."/>
            <person name="Barry K."/>
            <person name="Grigoriev I.V."/>
            <person name="Crous P."/>
            <person name="Smith M.E."/>
        </authorList>
    </citation>
    <scope>NUCLEOTIDE SEQUENCE</scope>
    <source>
        <strain evidence="1">CBS 102833</strain>
    </source>
</reference>
<feature type="non-terminal residue" evidence="1">
    <location>
        <position position="178"/>
    </location>
</feature>
<name>A0ACC1KV31_9FUNG</name>